<keyword evidence="2" id="KW-1185">Reference proteome</keyword>
<dbReference type="GO" id="GO:0008270">
    <property type="term" value="F:zinc ion binding"/>
    <property type="evidence" value="ECO:0007669"/>
    <property type="project" value="TreeGrafter"/>
</dbReference>
<organism evidence="1 2">
    <name type="scientific">Danaus plexippus plexippus</name>
    <dbReference type="NCBI Taxonomy" id="278856"/>
    <lineage>
        <taxon>Eukaryota</taxon>
        <taxon>Metazoa</taxon>
        <taxon>Ecdysozoa</taxon>
        <taxon>Arthropoda</taxon>
        <taxon>Hexapoda</taxon>
        <taxon>Insecta</taxon>
        <taxon>Pterygota</taxon>
        <taxon>Neoptera</taxon>
        <taxon>Endopterygota</taxon>
        <taxon>Lepidoptera</taxon>
        <taxon>Glossata</taxon>
        <taxon>Ditrysia</taxon>
        <taxon>Papilionoidea</taxon>
        <taxon>Nymphalidae</taxon>
        <taxon>Danainae</taxon>
        <taxon>Danaini</taxon>
        <taxon>Danaina</taxon>
        <taxon>Danaus</taxon>
        <taxon>Danaus</taxon>
    </lineage>
</organism>
<dbReference type="KEGG" id="dpl:KGM_200386"/>
<dbReference type="PANTHER" id="PTHR13803:SF4">
    <property type="entry name" value="SECRETORY 24CD, ISOFORM C"/>
    <property type="match status" value="1"/>
</dbReference>
<comment type="caution">
    <text evidence="1">The sequence shown here is derived from an EMBL/GenBank/DDBJ whole genome shotgun (WGS) entry which is preliminary data.</text>
</comment>
<accession>A0A212EQ71</accession>
<dbReference type="GO" id="GO:0070971">
    <property type="term" value="C:endoplasmic reticulum exit site"/>
    <property type="evidence" value="ECO:0007669"/>
    <property type="project" value="TreeGrafter"/>
</dbReference>
<dbReference type="Gene3D" id="3.40.20.10">
    <property type="entry name" value="Severin"/>
    <property type="match status" value="1"/>
</dbReference>
<dbReference type="PANTHER" id="PTHR13803">
    <property type="entry name" value="SEC24-RELATED PROTEIN"/>
    <property type="match status" value="1"/>
</dbReference>
<protein>
    <submittedName>
        <fullName evidence="1">Sec24B protein</fullName>
    </submittedName>
</protein>
<dbReference type="InterPro" id="IPR029006">
    <property type="entry name" value="ADF-H/Gelsolin-like_dom_sf"/>
</dbReference>
<dbReference type="Proteomes" id="UP000007151">
    <property type="component" value="Unassembled WGS sequence"/>
</dbReference>
<dbReference type="InterPro" id="IPR036180">
    <property type="entry name" value="Gelsolin-like_dom_sf"/>
</dbReference>
<dbReference type="InParanoid" id="A0A212EQ71"/>
<dbReference type="GO" id="GO:0030127">
    <property type="term" value="C:COPII vesicle coat"/>
    <property type="evidence" value="ECO:0007669"/>
    <property type="project" value="TreeGrafter"/>
</dbReference>
<proteinExistence type="predicted"/>
<dbReference type="GO" id="GO:0000149">
    <property type="term" value="F:SNARE binding"/>
    <property type="evidence" value="ECO:0007669"/>
    <property type="project" value="TreeGrafter"/>
</dbReference>
<reference evidence="1 2" key="1">
    <citation type="journal article" date="2011" name="Cell">
        <title>The monarch butterfly genome yields insights into long-distance migration.</title>
        <authorList>
            <person name="Zhan S."/>
            <person name="Merlin C."/>
            <person name="Boore J.L."/>
            <person name="Reppert S.M."/>
        </authorList>
    </citation>
    <scope>NUCLEOTIDE SEQUENCE [LARGE SCALE GENOMIC DNA]</scope>
    <source>
        <strain evidence="1">F-2</strain>
    </source>
</reference>
<dbReference type="SUPFAM" id="SSF82754">
    <property type="entry name" value="C-terminal, gelsolin-like domain of Sec23/24"/>
    <property type="match status" value="1"/>
</dbReference>
<dbReference type="InterPro" id="IPR050550">
    <property type="entry name" value="SEC23_SEC24_subfamily"/>
</dbReference>
<name>A0A212EQ71_DANPL</name>
<gene>
    <name evidence="1" type="ORF">KGM_200386</name>
</gene>
<dbReference type="GO" id="GO:0090110">
    <property type="term" value="P:COPII-coated vesicle cargo loading"/>
    <property type="evidence" value="ECO:0007669"/>
    <property type="project" value="TreeGrafter"/>
</dbReference>
<evidence type="ECO:0000313" key="2">
    <source>
        <dbReference type="Proteomes" id="UP000007151"/>
    </source>
</evidence>
<dbReference type="EMBL" id="AGBW02013294">
    <property type="protein sequence ID" value="OWR43642.1"/>
    <property type="molecule type" value="Genomic_DNA"/>
</dbReference>
<dbReference type="STRING" id="278856.A0A212EQ71"/>
<evidence type="ECO:0000313" key="1">
    <source>
        <dbReference type="EMBL" id="OWR43642.1"/>
    </source>
</evidence>
<dbReference type="eggNOG" id="KOG1984">
    <property type="taxonomic scope" value="Eukaryota"/>
</dbReference>
<dbReference type="AlphaFoldDB" id="A0A212EQ71"/>
<sequence>MLIKLIHTRRVSRPSAHIVNRDAAEENGVHMLIWVGSQAPLEFVRDVFGANSPQAVDARVCELPEIDSRVGAAVRRLVDDTRHKRRNAMRLSVVRQMHKSELEFRQLLVEDAARGAEAYVDHLMTTHKAIQKML</sequence>